<comment type="caution">
    <text evidence="1">The sequence shown here is derived from an EMBL/GenBank/DDBJ whole genome shotgun (WGS) entry which is preliminary data.</text>
</comment>
<reference evidence="1" key="1">
    <citation type="thesis" date="2020" institute="ProQuest LLC" country="789 East Eisenhower Parkway, Ann Arbor, MI, USA">
        <title>Comparative Genomics and Chromosome Evolution.</title>
        <authorList>
            <person name="Mudd A.B."/>
        </authorList>
    </citation>
    <scope>NUCLEOTIDE SEQUENCE</scope>
    <source>
        <strain evidence="1">HN-11 Male</strain>
        <tissue evidence="1">Kidney and liver</tissue>
    </source>
</reference>
<sequence>MCCGSDASIDINGGHPRGFHSKMEHVVIFLPLAEHTIRICECERTIENACLSWITKSPIQMHMGEPSPRPNAHRRIIAAEFTARCLPRILQQCPSIDMPC</sequence>
<keyword evidence="2" id="KW-1185">Reference proteome</keyword>
<dbReference type="EMBL" id="WNTK01050349">
    <property type="protein sequence ID" value="KAG9460647.1"/>
    <property type="molecule type" value="Genomic_DNA"/>
</dbReference>
<protein>
    <submittedName>
        <fullName evidence="1">Uncharacterized protein</fullName>
    </submittedName>
</protein>
<name>A0A8J6E5H5_ELECQ</name>
<organism evidence="1 2">
    <name type="scientific">Eleutherodactylus coqui</name>
    <name type="common">Puerto Rican coqui</name>
    <dbReference type="NCBI Taxonomy" id="57060"/>
    <lineage>
        <taxon>Eukaryota</taxon>
        <taxon>Metazoa</taxon>
        <taxon>Chordata</taxon>
        <taxon>Craniata</taxon>
        <taxon>Vertebrata</taxon>
        <taxon>Euteleostomi</taxon>
        <taxon>Amphibia</taxon>
        <taxon>Batrachia</taxon>
        <taxon>Anura</taxon>
        <taxon>Neobatrachia</taxon>
        <taxon>Hyloidea</taxon>
        <taxon>Eleutherodactylidae</taxon>
        <taxon>Eleutherodactylinae</taxon>
        <taxon>Eleutherodactylus</taxon>
        <taxon>Eleutherodactylus</taxon>
    </lineage>
</organism>
<dbReference type="AlphaFoldDB" id="A0A8J6E5H5"/>
<evidence type="ECO:0000313" key="1">
    <source>
        <dbReference type="EMBL" id="KAG9460647.1"/>
    </source>
</evidence>
<evidence type="ECO:0000313" key="2">
    <source>
        <dbReference type="Proteomes" id="UP000770717"/>
    </source>
</evidence>
<gene>
    <name evidence="1" type="ORF">GDO78_020455</name>
</gene>
<accession>A0A8J6E5H5</accession>
<dbReference type="Proteomes" id="UP000770717">
    <property type="component" value="Unassembled WGS sequence"/>
</dbReference>
<proteinExistence type="predicted"/>